<proteinExistence type="predicted"/>
<organism evidence="1 2">
    <name type="scientific">Erwinia rhapontici</name>
    <name type="common">Pectobacterium rhapontici</name>
    <dbReference type="NCBI Taxonomy" id="55212"/>
    <lineage>
        <taxon>Bacteria</taxon>
        <taxon>Pseudomonadati</taxon>
        <taxon>Pseudomonadota</taxon>
        <taxon>Gammaproteobacteria</taxon>
        <taxon>Enterobacterales</taxon>
        <taxon>Erwiniaceae</taxon>
        <taxon>Erwinia</taxon>
    </lineage>
</organism>
<protein>
    <submittedName>
        <fullName evidence="1">Uncharacterized protein</fullName>
    </submittedName>
</protein>
<evidence type="ECO:0000313" key="2">
    <source>
        <dbReference type="Proteomes" id="UP000677515"/>
    </source>
</evidence>
<accession>A0ABN6DI98</accession>
<evidence type="ECO:0000313" key="1">
    <source>
        <dbReference type="EMBL" id="BCQ34394.1"/>
    </source>
</evidence>
<keyword evidence="2" id="KW-1185">Reference proteome</keyword>
<gene>
    <name evidence="1" type="ORF">ERHA53_17370</name>
</gene>
<dbReference type="Proteomes" id="UP000677515">
    <property type="component" value="Chromosome"/>
</dbReference>
<dbReference type="RefSeq" id="WP_200640312.1">
    <property type="nucleotide sequence ID" value="NZ_AP024329.1"/>
</dbReference>
<name>A0ABN6DI98_ERWRD</name>
<reference evidence="1 2" key="1">
    <citation type="submission" date="2021-01" db="EMBL/GenBank/DDBJ databases">
        <title>Complete genome sequence of Erwinia rhapontici MAFF 311153.</title>
        <authorList>
            <person name="Morohoshi T."/>
            <person name="Someya N."/>
        </authorList>
    </citation>
    <scope>NUCLEOTIDE SEQUENCE [LARGE SCALE GENOMIC DNA]</scope>
    <source>
        <strain evidence="1 2">MAFF 311153</strain>
    </source>
</reference>
<dbReference type="EMBL" id="AP024329">
    <property type="protein sequence ID" value="BCQ34394.1"/>
    <property type="molecule type" value="Genomic_DNA"/>
</dbReference>
<sequence>MITRRNITSVEINPDFDEISHFFGFNEETVDSYEEDLLNLQELWLNQGFVLICQHGDHSCYGMVKDSNSTDGSSPYYIGIHHSRVVSDHYDPLLIVTFRDDIHQDVKHTAIVLHTLITHDEMFGTRKHKYDVNRMRQIRRRLSQRIAR</sequence>